<dbReference type="InterPro" id="IPR013106">
    <property type="entry name" value="Ig_V-set"/>
</dbReference>
<dbReference type="PANTHER" id="PTHR11860">
    <property type="entry name" value="POLYMERIC-IMMUNOGLOBULIN RECEPTOR"/>
    <property type="match status" value="1"/>
</dbReference>
<organism evidence="5 6">
    <name type="scientific">Pygocentrus nattereri</name>
    <name type="common">Red-bellied piranha</name>
    <dbReference type="NCBI Taxonomy" id="42514"/>
    <lineage>
        <taxon>Eukaryota</taxon>
        <taxon>Metazoa</taxon>
        <taxon>Chordata</taxon>
        <taxon>Craniata</taxon>
        <taxon>Vertebrata</taxon>
        <taxon>Euteleostomi</taxon>
        <taxon>Actinopterygii</taxon>
        <taxon>Neopterygii</taxon>
        <taxon>Teleostei</taxon>
        <taxon>Ostariophysi</taxon>
        <taxon>Characiformes</taxon>
        <taxon>Characoidei</taxon>
        <taxon>Pygocentrus</taxon>
    </lineage>
</organism>
<dbReference type="GeneTree" id="ENSGT01050000245162"/>
<dbReference type="Pfam" id="PF07686">
    <property type="entry name" value="V-set"/>
    <property type="match status" value="1"/>
</dbReference>
<keyword evidence="6" id="KW-1185">Reference proteome</keyword>
<dbReference type="AlphaFoldDB" id="A0A3B4CTQ3"/>
<dbReference type="PROSITE" id="PS50835">
    <property type="entry name" value="IG_LIKE"/>
    <property type="match status" value="1"/>
</dbReference>
<evidence type="ECO:0000259" key="4">
    <source>
        <dbReference type="PROSITE" id="PS50835"/>
    </source>
</evidence>
<dbReference type="Ensembl" id="ENSPNAT00000037118.2">
    <property type="protein sequence ID" value="ENSPNAP00000013909.2"/>
    <property type="gene ID" value="ENSPNAG00000019805.2"/>
</dbReference>
<dbReference type="InterPro" id="IPR003599">
    <property type="entry name" value="Ig_sub"/>
</dbReference>
<dbReference type="InterPro" id="IPR013783">
    <property type="entry name" value="Ig-like_fold"/>
</dbReference>
<dbReference type="InterPro" id="IPR050671">
    <property type="entry name" value="CD300_family_receptors"/>
</dbReference>
<evidence type="ECO:0000313" key="5">
    <source>
        <dbReference type="Ensembl" id="ENSPNAP00000013909.2"/>
    </source>
</evidence>
<dbReference type="InterPro" id="IPR036179">
    <property type="entry name" value="Ig-like_dom_sf"/>
</dbReference>
<evidence type="ECO:0000256" key="1">
    <source>
        <dbReference type="ARBA" id="ARBA00004370"/>
    </source>
</evidence>
<keyword evidence="2" id="KW-0812">Transmembrane</keyword>
<reference evidence="5" key="3">
    <citation type="submission" date="2025-09" db="UniProtKB">
        <authorList>
            <consortium name="Ensembl"/>
        </authorList>
    </citation>
    <scope>IDENTIFICATION</scope>
</reference>
<reference evidence="5" key="2">
    <citation type="submission" date="2025-08" db="UniProtKB">
        <authorList>
            <consortium name="Ensembl"/>
        </authorList>
    </citation>
    <scope>IDENTIFICATION</scope>
</reference>
<dbReference type="Gene3D" id="2.60.40.10">
    <property type="entry name" value="Immunoglobulins"/>
    <property type="match status" value="1"/>
</dbReference>
<sequence>MLLKDLRCSKTILLTPEPDVDIEHLTAVLGETVTISCNYPEKFKSKPKCLAKRFDDSHTIVVSTTEAPKGRFSISDDRRSNTISVNIINVTQEDSGDYSCKVMKGNTLRWIYLEIIGEMLVVTGELYTIAQCLLNKDVLSQKFFSLIHRKYFSLQPKVC</sequence>
<proteinExistence type="predicted"/>
<feature type="domain" description="Ig-like" evidence="4">
    <location>
        <begin position="18"/>
        <end position="102"/>
    </location>
</feature>
<dbReference type="SUPFAM" id="SSF48726">
    <property type="entry name" value="Immunoglobulin"/>
    <property type="match status" value="1"/>
</dbReference>
<evidence type="ECO:0000313" key="6">
    <source>
        <dbReference type="Proteomes" id="UP001501920"/>
    </source>
</evidence>
<accession>A0A3B4CTQ3</accession>
<dbReference type="InterPro" id="IPR007110">
    <property type="entry name" value="Ig-like_dom"/>
</dbReference>
<name>A0A3B4CTQ3_PYGNA</name>
<dbReference type="GO" id="GO:0004888">
    <property type="term" value="F:transmembrane signaling receptor activity"/>
    <property type="evidence" value="ECO:0007669"/>
    <property type="project" value="TreeGrafter"/>
</dbReference>
<dbReference type="SMART" id="SM00409">
    <property type="entry name" value="IG"/>
    <property type="match status" value="1"/>
</dbReference>
<keyword evidence="3" id="KW-0472">Membrane</keyword>
<dbReference type="PANTHER" id="PTHR11860:SF87">
    <property type="entry name" value="CMRF35-LIKE MOLECULE 8"/>
    <property type="match status" value="1"/>
</dbReference>
<evidence type="ECO:0000256" key="2">
    <source>
        <dbReference type="ARBA" id="ARBA00022692"/>
    </source>
</evidence>
<dbReference type="GO" id="GO:0005886">
    <property type="term" value="C:plasma membrane"/>
    <property type="evidence" value="ECO:0007669"/>
    <property type="project" value="TreeGrafter"/>
</dbReference>
<protein>
    <recommendedName>
        <fullName evidence="4">Ig-like domain-containing protein</fullName>
    </recommendedName>
</protein>
<comment type="subcellular location">
    <subcellularLocation>
        <location evidence="1">Membrane</location>
    </subcellularLocation>
</comment>
<evidence type="ECO:0000256" key="3">
    <source>
        <dbReference type="ARBA" id="ARBA00023136"/>
    </source>
</evidence>
<reference evidence="5 6" key="1">
    <citation type="submission" date="2020-10" db="EMBL/GenBank/DDBJ databases">
        <title>Pygocentrus nattereri (red-bellied piranha) genome, fPygNat1, primary haplotype.</title>
        <authorList>
            <person name="Myers G."/>
            <person name="Meyer A."/>
            <person name="Karagic N."/>
            <person name="Pippel M."/>
            <person name="Winkler S."/>
            <person name="Tracey A."/>
            <person name="Wood J."/>
            <person name="Formenti G."/>
            <person name="Howe K."/>
            <person name="Fedrigo O."/>
            <person name="Jarvis E.D."/>
        </authorList>
    </citation>
    <scope>NUCLEOTIDE SEQUENCE [LARGE SCALE GENOMIC DNA]</scope>
</reference>
<dbReference type="Proteomes" id="UP001501920">
    <property type="component" value="Chromosome 12"/>
</dbReference>